<dbReference type="InterPro" id="IPR010044">
    <property type="entry name" value="MTAP"/>
</dbReference>
<evidence type="ECO:0000313" key="4">
    <source>
        <dbReference type="EMBL" id="OGL38660.1"/>
    </source>
</evidence>
<comment type="caution">
    <text evidence="4">The sequence shown here is derived from an EMBL/GenBank/DDBJ whole genome shotgun (WGS) entry which is preliminary data.</text>
</comment>
<sequence length="295" mass="33767">MKNFSKFAVIGGSGAFLFLGGEFGKEIGARKIKTPFGVSSPVHFFETDNFSFAFLSRHGEKGYEIAASFVNYRANIWALKEIGAERIIAWTGPGIINTRFKVGDYLLPSDLIDETKGRKYTFFEKRGLGFIRQSPVFCTQLKSSAKEAMKTLKIPCHFKGVYICTEGPRLETPAEIRKFKLNGGDVVGMTLIPECFLARELEICYMPICYLTNFAEGVNKRNFKKGVLFEGMQREREREKVNNVQRKFPKIIKEIIKTAFSDERDCHCKDSMLRYKKAGIIDKNWRSWVKIKNKI</sequence>
<dbReference type="AlphaFoldDB" id="A0A1F7RBD2"/>
<dbReference type="GO" id="GO:0017061">
    <property type="term" value="F:S-methyl-5-thioadenosine phosphorylase activity"/>
    <property type="evidence" value="ECO:0007669"/>
    <property type="project" value="InterPro"/>
</dbReference>
<gene>
    <name evidence="4" type="ORF">A2042_04115</name>
</gene>
<dbReference type="EMBL" id="MGDB01000142">
    <property type="protein sequence ID" value="OGL38660.1"/>
    <property type="molecule type" value="Genomic_DNA"/>
</dbReference>
<dbReference type="Proteomes" id="UP000178526">
    <property type="component" value="Unassembled WGS sequence"/>
</dbReference>
<dbReference type="CDD" id="cd09010">
    <property type="entry name" value="MTAP_SsMTAPII_like_MTIP"/>
    <property type="match status" value="1"/>
</dbReference>
<dbReference type="PANTHER" id="PTHR42679">
    <property type="entry name" value="S-METHYL-5'-THIOADENOSINE PHOSPHORYLASE"/>
    <property type="match status" value="1"/>
</dbReference>
<name>A0A1F7RBD2_9BACT</name>
<proteinExistence type="predicted"/>
<dbReference type="Gene3D" id="3.40.50.1580">
    <property type="entry name" value="Nucleoside phosphorylase domain"/>
    <property type="match status" value="1"/>
</dbReference>
<protein>
    <submittedName>
        <fullName evidence="4">Phosphorylase</fullName>
    </submittedName>
</protein>
<dbReference type="GO" id="GO:0009116">
    <property type="term" value="P:nucleoside metabolic process"/>
    <property type="evidence" value="ECO:0007669"/>
    <property type="project" value="InterPro"/>
</dbReference>
<dbReference type="InterPro" id="IPR035994">
    <property type="entry name" value="Nucleoside_phosphorylase_sf"/>
</dbReference>
<dbReference type="PANTHER" id="PTHR42679:SF2">
    <property type="entry name" value="S-METHYL-5'-THIOADENOSINE PHOSPHORYLASE"/>
    <property type="match status" value="1"/>
</dbReference>
<evidence type="ECO:0000256" key="2">
    <source>
        <dbReference type="ARBA" id="ARBA00022679"/>
    </source>
</evidence>
<feature type="domain" description="Nucleoside phosphorylase" evidence="3">
    <location>
        <begin position="7"/>
        <end position="256"/>
    </location>
</feature>
<dbReference type="GO" id="GO:0019509">
    <property type="term" value="P:L-methionine salvage from methylthioadenosine"/>
    <property type="evidence" value="ECO:0007669"/>
    <property type="project" value="TreeGrafter"/>
</dbReference>
<reference evidence="4 5" key="1">
    <citation type="journal article" date="2016" name="Nat. Commun.">
        <title>Thousands of microbial genomes shed light on interconnected biogeochemical processes in an aquifer system.</title>
        <authorList>
            <person name="Anantharaman K."/>
            <person name="Brown C.T."/>
            <person name="Hug L.A."/>
            <person name="Sharon I."/>
            <person name="Castelle C.J."/>
            <person name="Probst A.J."/>
            <person name="Thomas B.C."/>
            <person name="Singh A."/>
            <person name="Wilkins M.J."/>
            <person name="Karaoz U."/>
            <person name="Brodie E.L."/>
            <person name="Williams K.H."/>
            <person name="Hubbard S.S."/>
            <person name="Banfield J.F."/>
        </authorList>
    </citation>
    <scope>NUCLEOTIDE SEQUENCE [LARGE SCALE GENOMIC DNA]</scope>
</reference>
<keyword evidence="1" id="KW-0328">Glycosyltransferase</keyword>
<organism evidence="4 5">
    <name type="scientific">Candidatus Schekmanbacteria bacterium GWA2_38_11</name>
    <dbReference type="NCBI Taxonomy" id="1817876"/>
    <lineage>
        <taxon>Bacteria</taxon>
        <taxon>Candidatus Schekmaniibacteriota</taxon>
    </lineage>
</organism>
<dbReference type="InterPro" id="IPR000845">
    <property type="entry name" value="Nucleoside_phosphorylase_d"/>
</dbReference>
<evidence type="ECO:0000256" key="1">
    <source>
        <dbReference type="ARBA" id="ARBA00022676"/>
    </source>
</evidence>
<dbReference type="GO" id="GO:0005829">
    <property type="term" value="C:cytosol"/>
    <property type="evidence" value="ECO:0007669"/>
    <property type="project" value="TreeGrafter"/>
</dbReference>
<evidence type="ECO:0000313" key="5">
    <source>
        <dbReference type="Proteomes" id="UP000178526"/>
    </source>
</evidence>
<evidence type="ECO:0000259" key="3">
    <source>
        <dbReference type="Pfam" id="PF01048"/>
    </source>
</evidence>
<keyword evidence="2" id="KW-0808">Transferase</keyword>
<dbReference type="SUPFAM" id="SSF53167">
    <property type="entry name" value="Purine and uridine phosphorylases"/>
    <property type="match status" value="1"/>
</dbReference>
<dbReference type="Pfam" id="PF01048">
    <property type="entry name" value="PNP_UDP_1"/>
    <property type="match status" value="1"/>
</dbReference>
<accession>A0A1F7RBD2</accession>